<proteinExistence type="predicted"/>
<comment type="caution">
    <text evidence="1">The sequence shown here is derived from an EMBL/GenBank/DDBJ whole genome shotgun (WGS) entry which is preliminary data.</text>
</comment>
<dbReference type="EMBL" id="JAVDTF010000002">
    <property type="protein sequence ID" value="MDR6784495.1"/>
    <property type="molecule type" value="Genomic_DNA"/>
</dbReference>
<organism evidence="1 2">
    <name type="scientific">Pedobacter africanus</name>
    <dbReference type="NCBI Taxonomy" id="151894"/>
    <lineage>
        <taxon>Bacteria</taxon>
        <taxon>Pseudomonadati</taxon>
        <taxon>Bacteroidota</taxon>
        <taxon>Sphingobacteriia</taxon>
        <taxon>Sphingobacteriales</taxon>
        <taxon>Sphingobacteriaceae</taxon>
        <taxon>Pedobacter</taxon>
    </lineage>
</organism>
<dbReference type="Proteomes" id="UP001246858">
    <property type="component" value="Unassembled WGS sequence"/>
</dbReference>
<sequence length="405" mass="44880">MRLLKTLTTAAVLCIAGAALGQQAKVKGLQTTVKALSGFDYEISGKFPGAEKILLSGDRYGGVLLDSAQNPDGSFVFKGKAKTVSLGALIVENKKKMFSEYFPVFIEPGKIKVKLYEGGKQIEAKGSTNNDIMTVVEAENKAFWFDLSSIYDSLNYASMRMSQIRKADVVDKDSIAYYESLYKRMGAAAAPYIAARNEKLKVAFKKYPKTYFTAYNALNSGVFDETTLKSMYAGFDDKIKKSAIGKEWDTQLFNVKKITDGVTAPEFAVPDAEGKQVRLSDFKGKYVLLDFWATWCGPCRAGNPHLISVYKKYKDQGLEFIGISDDDNNIAGWKKAIKDDGIGLWPQVLRNRGKQNDKGESIDLSGLYEVGGYPTKILIDKEGKIVHQFADDAELDAMLSQIFRQ</sequence>
<name>A0ACC6KYP2_9SPHI</name>
<evidence type="ECO:0000313" key="1">
    <source>
        <dbReference type="EMBL" id="MDR6784495.1"/>
    </source>
</evidence>
<accession>A0ACC6KYP2</accession>
<gene>
    <name evidence="1" type="ORF">J2X78_003060</name>
</gene>
<reference evidence="1" key="1">
    <citation type="submission" date="2023-07" db="EMBL/GenBank/DDBJ databases">
        <title>Sorghum-associated microbial communities from plants grown in Nebraska, USA.</title>
        <authorList>
            <person name="Schachtman D."/>
        </authorList>
    </citation>
    <scope>NUCLEOTIDE SEQUENCE</scope>
    <source>
        <strain evidence="1">2697</strain>
    </source>
</reference>
<keyword evidence="2" id="KW-1185">Reference proteome</keyword>
<evidence type="ECO:0000313" key="2">
    <source>
        <dbReference type="Proteomes" id="UP001246858"/>
    </source>
</evidence>
<keyword evidence="1" id="KW-0413">Isomerase</keyword>
<protein>
    <submittedName>
        <fullName evidence="1">Thiol-disulfide isomerase/thioredoxin</fullName>
    </submittedName>
</protein>